<sequence length="330" mass="36448">MADFVTVGIDGTNLSSIGAFQDLFALVRVRVEELFRTRDQSPLMPKVRLLKPGGGTLLLADGRRLATDGALEFGQGHDLVHMSSFAFEGLEALENRLSEAASVCAWLRWQYNSGALISAGGTALTLLAAAGLLGSVAVPVPRPLVSFFRQRYPRVQIDERNPIVEQGRFILGRGLGMEVAMVGRAVERVTSRPTGRWLGPIIGLDEMAADFDSTDPLVVQAQIWLEQRFAEDVKITDLAKALSVSHQTLIRHFERQLNTTPRHYVQQQRVAAAKHLLRRTNRTIAEIANMVGYNDLRSFRAVFEQHTGMSASRYRAAGGKEQPRNMIAQG</sequence>
<dbReference type="PANTHER" id="PTHR43280:SF2">
    <property type="entry name" value="HTH-TYPE TRANSCRIPTIONAL REGULATOR EXSA"/>
    <property type="match status" value="1"/>
</dbReference>
<gene>
    <name evidence="5" type="ORF">Y958_14885</name>
</gene>
<feature type="domain" description="HTH araC/xylS-type" evidence="4">
    <location>
        <begin position="219"/>
        <end position="317"/>
    </location>
</feature>
<dbReference type="Gene3D" id="3.40.50.880">
    <property type="match status" value="1"/>
</dbReference>
<accession>A0A248JUQ1</accession>
<evidence type="ECO:0000256" key="3">
    <source>
        <dbReference type="ARBA" id="ARBA00023163"/>
    </source>
</evidence>
<dbReference type="InterPro" id="IPR018060">
    <property type="entry name" value="HTH_AraC"/>
</dbReference>
<keyword evidence="3" id="KW-0804">Transcription</keyword>
<keyword evidence="1" id="KW-0805">Transcription regulation</keyword>
<proteinExistence type="predicted"/>
<dbReference type="InterPro" id="IPR018062">
    <property type="entry name" value="HTH_AraC-typ_CS"/>
</dbReference>
<evidence type="ECO:0000256" key="1">
    <source>
        <dbReference type="ARBA" id="ARBA00023015"/>
    </source>
</evidence>
<dbReference type="Gene3D" id="1.10.10.60">
    <property type="entry name" value="Homeodomain-like"/>
    <property type="match status" value="2"/>
</dbReference>
<dbReference type="InterPro" id="IPR009057">
    <property type="entry name" value="Homeodomain-like_sf"/>
</dbReference>
<dbReference type="PROSITE" id="PS00041">
    <property type="entry name" value="HTH_ARAC_FAMILY_1"/>
    <property type="match status" value="1"/>
</dbReference>
<dbReference type="SMART" id="SM00342">
    <property type="entry name" value="HTH_ARAC"/>
    <property type="match status" value="1"/>
</dbReference>
<protein>
    <submittedName>
        <fullName evidence="5">Transcriptional regulator</fullName>
    </submittedName>
</protein>
<dbReference type="GO" id="GO:0043565">
    <property type="term" value="F:sequence-specific DNA binding"/>
    <property type="evidence" value="ECO:0007669"/>
    <property type="project" value="InterPro"/>
</dbReference>
<dbReference type="Proteomes" id="UP000197153">
    <property type="component" value="Chromosome 2"/>
</dbReference>
<keyword evidence="2" id="KW-0238">DNA-binding</keyword>
<evidence type="ECO:0000256" key="2">
    <source>
        <dbReference type="ARBA" id="ARBA00023125"/>
    </source>
</evidence>
<dbReference type="RefSeq" id="WP_088872854.1">
    <property type="nucleotide sequence ID" value="NZ_CP022111.1"/>
</dbReference>
<dbReference type="EMBL" id="CP022111">
    <property type="protein sequence ID" value="ASG22246.1"/>
    <property type="molecule type" value="Genomic_DNA"/>
</dbReference>
<evidence type="ECO:0000259" key="4">
    <source>
        <dbReference type="PROSITE" id="PS01124"/>
    </source>
</evidence>
<evidence type="ECO:0000313" key="6">
    <source>
        <dbReference type="Proteomes" id="UP000197153"/>
    </source>
</evidence>
<dbReference type="KEGG" id="nao:Y958_14885"/>
<dbReference type="GO" id="GO:0003700">
    <property type="term" value="F:DNA-binding transcription factor activity"/>
    <property type="evidence" value="ECO:0007669"/>
    <property type="project" value="InterPro"/>
</dbReference>
<dbReference type="Pfam" id="PF12833">
    <property type="entry name" value="HTH_18"/>
    <property type="match status" value="1"/>
</dbReference>
<dbReference type="PANTHER" id="PTHR43280">
    <property type="entry name" value="ARAC-FAMILY TRANSCRIPTIONAL REGULATOR"/>
    <property type="match status" value="1"/>
</dbReference>
<dbReference type="SUPFAM" id="SSF52317">
    <property type="entry name" value="Class I glutamine amidotransferase-like"/>
    <property type="match status" value="1"/>
</dbReference>
<dbReference type="PROSITE" id="PS01124">
    <property type="entry name" value="HTH_ARAC_FAMILY_2"/>
    <property type="match status" value="1"/>
</dbReference>
<evidence type="ECO:0000313" key="5">
    <source>
        <dbReference type="EMBL" id="ASG22246.1"/>
    </source>
</evidence>
<dbReference type="InterPro" id="IPR029062">
    <property type="entry name" value="Class_I_gatase-like"/>
</dbReference>
<reference evidence="5 6" key="1">
    <citation type="submission" date="2017-06" db="EMBL/GenBank/DDBJ databases">
        <title>Complete genome sequence of Nitrospirillum amazonense strain CBAmC, an endophytic nitrogen-fixing and plant growth-promoting bacterium, isolated from sugarcane.</title>
        <authorList>
            <person name="Schwab S."/>
            <person name="dos Santos Teixeira K.R."/>
            <person name="Simoes Araujo J.L."/>
            <person name="Soares Vidal M."/>
            <person name="Borges de Freitas H.R."/>
            <person name="Rivello Crivelaro A.L."/>
            <person name="Bueno de Camargo Nunes A."/>
            <person name="dos Santos C.M."/>
            <person name="Palmeira da Silva Rosa D."/>
            <person name="da Silva Padilha D."/>
            <person name="da Silva E."/>
            <person name="Araujo Terra L."/>
            <person name="Soares Mendes V."/>
            <person name="Farinelli L."/>
            <person name="Magalhaes Cruz L."/>
            <person name="Baldani J.I."/>
        </authorList>
    </citation>
    <scope>NUCLEOTIDE SEQUENCE [LARGE SCALE GENOMIC DNA]</scope>
    <source>
        <strain evidence="5 6">CBAmC</strain>
    </source>
</reference>
<name>A0A248JUQ1_9PROT</name>
<dbReference type="AlphaFoldDB" id="A0A248JUQ1"/>
<keyword evidence="6" id="KW-1185">Reference proteome</keyword>
<organism evidence="5 6">
    <name type="scientific">Nitrospirillum viridazoti CBAmc</name>
    <dbReference type="NCBI Taxonomy" id="1441467"/>
    <lineage>
        <taxon>Bacteria</taxon>
        <taxon>Pseudomonadati</taxon>
        <taxon>Pseudomonadota</taxon>
        <taxon>Alphaproteobacteria</taxon>
        <taxon>Rhodospirillales</taxon>
        <taxon>Azospirillaceae</taxon>
        <taxon>Nitrospirillum</taxon>
        <taxon>Nitrospirillum viridazoti</taxon>
    </lineage>
</organism>
<dbReference type="SUPFAM" id="SSF46689">
    <property type="entry name" value="Homeodomain-like"/>
    <property type="match status" value="2"/>
</dbReference>